<keyword evidence="4" id="KW-1185">Reference proteome</keyword>
<dbReference type="InterPro" id="IPR028202">
    <property type="entry name" value="Reductase_C"/>
</dbReference>
<dbReference type="AlphaFoldDB" id="A0A7X6HHA4"/>
<protein>
    <recommendedName>
        <fullName evidence="2">Reductase C-terminal domain-containing protein</fullName>
    </recommendedName>
</protein>
<accession>A0A7X6HHA4</accession>
<organism evidence="3 4">
    <name type="scientific">Arthrobacter mobilis</name>
    <dbReference type="NCBI Taxonomy" id="2724944"/>
    <lineage>
        <taxon>Bacteria</taxon>
        <taxon>Bacillati</taxon>
        <taxon>Actinomycetota</taxon>
        <taxon>Actinomycetes</taxon>
        <taxon>Micrococcales</taxon>
        <taxon>Micrococcaceae</taxon>
        <taxon>Arthrobacter</taxon>
    </lineage>
</organism>
<reference evidence="3 4" key="1">
    <citation type="submission" date="2020-04" db="EMBL/GenBank/DDBJ databases">
        <title>Arthrobacter sp. nov.</title>
        <authorList>
            <person name="Liu S."/>
        </authorList>
    </citation>
    <scope>NUCLEOTIDE SEQUENCE [LARGE SCALE GENOMIC DNA]</scope>
    <source>
        <strain evidence="3 4">E918</strain>
    </source>
</reference>
<evidence type="ECO:0000313" key="3">
    <source>
        <dbReference type="EMBL" id="NKX56204.1"/>
    </source>
</evidence>
<dbReference type="Proteomes" id="UP000544090">
    <property type="component" value="Unassembled WGS sequence"/>
</dbReference>
<comment type="caution">
    <text evidence="3">The sequence shown here is derived from an EMBL/GenBank/DDBJ whole genome shotgun (WGS) entry which is preliminary data.</text>
</comment>
<sequence length="141" mass="15341">MARPAPGPPAPARALERRAHPAGPCHPGPPWRARPQAPGRSPYFWSDQYGVRIQFSGHAGLAVRLEIEAGDVEGHSFLAVYYRGDDPVGLLSSAQARLFAKRRRDVERSQRARGAETHCAPLNEAARTASILTFPLSSPPE</sequence>
<evidence type="ECO:0000256" key="1">
    <source>
        <dbReference type="SAM" id="MobiDB-lite"/>
    </source>
</evidence>
<dbReference type="InterPro" id="IPR016156">
    <property type="entry name" value="FAD/NAD-linked_Rdtase_dimer_sf"/>
</dbReference>
<evidence type="ECO:0000259" key="2">
    <source>
        <dbReference type="Pfam" id="PF14759"/>
    </source>
</evidence>
<dbReference type="Gene3D" id="3.30.390.30">
    <property type="match status" value="1"/>
</dbReference>
<dbReference type="Pfam" id="PF14759">
    <property type="entry name" value="Reductase_C"/>
    <property type="match status" value="1"/>
</dbReference>
<feature type="domain" description="Reductase C-terminal" evidence="2">
    <location>
        <begin position="43"/>
        <end position="113"/>
    </location>
</feature>
<proteinExistence type="predicted"/>
<feature type="region of interest" description="Disordered" evidence="1">
    <location>
        <begin position="1"/>
        <end position="39"/>
    </location>
</feature>
<name>A0A7X6HHA4_9MICC</name>
<gene>
    <name evidence="3" type="ORF">HGG74_17045</name>
</gene>
<evidence type="ECO:0000313" key="4">
    <source>
        <dbReference type="Proteomes" id="UP000544090"/>
    </source>
</evidence>
<dbReference type="RefSeq" id="WP_168488301.1">
    <property type="nucleotide sequence ID" value="NZ_JAAZSQ010000020.1"/>
</dbReference>
<feature type="compositionally biased region" description="Pro residues" evidence="1">
    <location>
        <begin position="1"/>
        <end position="11"/>
    </location>
</feature>
<dbReference type="EMBL" id="JAAZSQ010000020">
    <property type="protein sequence ID" value="NKX56204.1"/>
    <property type="molecule type" value="Genomic_DNA"/>
</dbReference>
<dbReference type="SUPFAM" id="SSF55424">
    <property type="entry name" value="FAD/NAD-linked reductases, dimerisation (C-terminal) domain"/>
    <property type="match status" value="1"/>
</dbReference>